<dbReference type="AlphaFoldDB" id="A0AAP2RJD4"/>
<dbReference type="Pfam" id="PF00126">
    <property type="entry name" value="HTH_1"/>
    <property type="match status" value="1"/>
</dbReference>
<dbReference type="CDD" id="cd05466">
    <property type="entry name" value="PBP2_LTTR_substrate"/>
    <property type="match status" value="1"/>
</dbReference>
<dbReference type="EMBL" id="JAJNOR010000005">
    <property type="protein sequence ID" value="MCD2492901.1"/>
    <property type="molecule type" value="Genomic_DNA"/>
</dbReference>
<dbReference type="Gene3D" id="1.10.10.10">
    <property type="entry name" value="Winged helix-like DNA-binding domain superfamily/Winged helix DNA-binding domain"/>
    <property type="match status" value="1"/>
</dbReference>
<dbReference type="InterPro" id="IPR005119">
    <property type="entry name" value="LysR_subst-bd"/>
</dbReference>
<dbReference type="GO" id="GO:0003700">
    <property type="term" value="F:DNA-binding transcription factor activity"/>
    <property type="evidence" value="ECO:0007669"/>
    <property type="project" value="InterPro"/>
</dbReference>
<dbReference type="PROSITE" id="PS50931">
    <property type="entry name" value="HTH_LYSR"/>
    <property type="match status" value="1"/>
</dbReference>
<comment type="similarity">
    <text evidence="1">Belongs to the LysR transcriptional regulatory family.</text>
</comment>
<accession>A0AAP2RJD4</accession>
<evidence type="ECO:0000256" key="4">
    <source>
        <dbReference type="ARBA" id="ARBA00023163"/>
    </source>
</evidence>
<keyword evidence="3" id="KW-0238">DNA-binding</keyword>
<proteinExistence type="inferred from homology"/>
<name>A0AAP2RJD4_9FIRM</name>
<dbReference type="PANTHER" id="PTHR30419:SF8">
    <property type="entry name" value="NITROGEN ASSIMILATION TRANSCRIPTIONAL ACTIVATOR-RELATED"/>
    <property type="match status" value="1"/>
</dbReference>
<keyword evidence="2" id="KW-0805">Transcription regulation</keyword>
<gene>
    <name evidence="6" type="ORF">LQE92_09705</name>
</gene>
<dbReference type="SUPFAM" id="SSF53850">
    <property type="entry name" value="Periplasmic binding protein-like II"/>
    <property type="match status" value="1"/>
</dbReference>
<evidence type="ECO:0000256" key="2">
    <source>
        <dbReference type="ARBA" id="ARBA00023015"/>
    </source>
</evidence>
<dbReference type="PRINTS" id="PR00039">
    <property type="entry name" value="HTHLYSR"/>
</dbReference>
<dbReference type="Proteomes" id="UP001299265">
    <property type="component" value="Unassembled WGS sequence"/>
</dbReference>
<evidence type="ECO:0000313" key="6">
    <source>
        <dbReference type="EMBL" id="MCD2492901.1"/>
    </source>
</evidence>
<dbReference type="GO" id="GO:0005829">
    <property type="term" value="C:cytosol"/>
    <property type="evidence" value="ECO:0007669"/>
    <property type="project" value="TreeGrafter"/>
</dbReference>
<reference evidence="6 7" key="1">
    <citation type="submission" date="2021-11" db="EMBL/GenBank/DDBJ databases">
        <title>Lacrimispora sp. nov. NSJ-141 isolated from human feces.</title>
        <authorList>
            <person name="Abdugheni R."/>
        </authorList>
    </citation>
    <scope>NUCLEOTIDE SEQUENCE [LARGE SCALE GENOMIC DNA]</scope>
    <source>
        <strain evidence="6 7">NSJ-141</strain>
    </source>
</reference>
<dbReference type="InterPro" id="IPR050950">
    <property type="entry name" value="HTH-type_LysR_regulators"/>
</dbReference>
<feature type="domain" description="HTH lysR-type" evidence="5">
    <location>
        <begin position="1"/>
        <end position="58"/>
    </location>
</feature>
<evidence type="ECO:0000256" key="3">
    <source>
        <dbReference type="ARBA" id="ARBA00023125"/>
    </source>
</evidence>
<dbReference type="SUPFAM" id="SSF46785">
    <property type="entry name" value="Winged helix' DNA-binding domain"/>
    <property type="match status" value="1"/>
</dbReference>
<dbReference type="PANTHER" id="PTHR30419">
    <property type="entry name" value="HTH-TYPE TRANSCRIPTIONAL REGULATOR YBHD"/>
    <property type="match status" value="1"/>
</dbReference>
<evidence type="ECO:0000313" key="7">
    <source>
        <dbReference type="Proteomes" id="UP001299265"/>
    </source>
</evidence>
<keyword evidence="7" id="KW-1185">Reference proteome</keyword>
<dbReference type="Pfam" id="PF03466">
    <property type="entry name" value="LysR_substrate"/>
    <property type="match status" value="1"/>
</dbReference>
<comment type="caution">
    <text evidence="6">The sequence shown here is derived from an EMBL/GenBank/DDBJ whole genome shotgun (WGS) entry which is preliminary data.</text>
</comment>
<dbReference type="InterPro" id="IPR036388">
    <property type="entry name" value="WH-like_DNA-bd_sf"/>
</dbReference>
<dbReference type="GO" id="GO:0003677">
    <property type="term" value="F:DNA binding"/>
    <property type="evidence" value="ECO:0007669"/>
    <property type="project" value="UniProtKB-KW"/>
</dbReference>
<sequence>MELRVLNYFLMVAREENITKAAQLLHITQPTLSRQLMQLEGELGVKLFQRSNHCIVLTEEGMLLKRRAQELISLAEKTRQDLMQRDAELTGEISIGCGELQSVDFLAKLLAQFQAEHPLVQMNIFSGNADSIKERIENGLLDMGLVPEPVDMTKYAFLHVPQKETWGVLIHKDSELAGKQSVSPSDLLHVPLMTSNRSLIRGLIADWFGVDFDDLRIVGHYNLLYNAAILVRNKIGAAICIKLDCTYDDTCFIPFSPPMESGSVLVWKKDQMTSPTTAAFLEHLQKCVKCISSNTI</sequence>
<dbReference type="FunFam" id="1.10.10.10:FF:000001">
    <property type="entry name" value="LysR family transcriptional regulator"/>
    <property type="match status" value="1"/>
</dbReference>
<dbReference type="RefSeq" id="WP_231062781.1">
    <property type="nucleotide sequence ID" value="NZ_JAJNOR010000005.1"/>
</dbReference>
<evidence type="ECO:0000259" key="5">
    <source>
        <dbReference type="PROSITE" id="PS50931"/>
    </source>
</evidence>
<protein>
    <submittedName>
        <fullName evidence="6">LysR family transcriptional regulator</fullName>
    </submittedName>
</protein>
<dbReference type="InterPro" id="IPR000847">
    <property type="entry name" value="LysR_HTH_N"/>
</dbReference>
<keyword evidence="4" id="KW-0804">Transcription</keyword>
<dbReference type="InterPro" id="IPR036390">
    <property type="entry name" value="WH_DNA-bd_sf"/>
</dbReference>
<organism evidence="6 7">
    <name type="scientific">Lientehia hominis</name>
    <dbReference type="NCBI Taxonomy" id="2897778"/>
    <lineage>
        <taxon>Bacteria</taxon>
        <taxon>Bacillati</taxon>
        <taxon>Bacillota</taxon>
        <taxon>Clostridia</taxon>
        <taxon>Lachnospirales</taxon>
        <taxon>Lachnospiraceae</taxon>
        <taxon>Lientehia</taxon>
    </lineage>
</organism>
<evidence type="ECO:0000256" key="1">
    <source>
        <dbReference type="ARBA" id="ARBA00009437"/>
    </source>
</evidence>
<dbReference type="Gene3D" id="3.40.190.290">
    <property type="match status" value="1"/>
</dbReference>